<keyword evidence="6" id="KW-1185">Reference proteome</keyword>
<dbReference type="Gene3D" id="1.20.920.10">
    <property type="entry name" value="Bromodomain-like"/>
    <property type="match status" value="1"/>
</dbReference>
<dbReference type="SUPFAM" id="SSF47370">
    <property type="entry name" value="Bromodomain"/>
    <property type="match status" value="1"/>
</dbReference>
<feature type="compositionally biased region" description="Polar residues" evidence="3">
    <location>
        <begin position="332"/>
        <end position="348"/>
    </location>
</feature>
<evidence type="ECO:0000256" key="2">
    <source>
        <dbReference type="PROSITE-ProRule" id="PRU00035"/>
    </source>
</evidence>
<proteinExistence type="predicted"/>
<feature type="compositionally biased region" description="Gly residues" evidence="3">
    <location>
        <begin position="70"/>
        <end position="80"/>
    </location>
</feature>
<dbReference type="InterPro" id="IPR036427">
    <property type="entry name" value="Bromodomain-like_sf"/>
</dbReference>
<dbReference type="PRINTS" id="PR00503">
    <property type="entry name" value="BROMODOMAIN"/>
</dbReference>
<feature type="region of interest" description="Disordered" evidence="3">
    <location>
        <begin position="327"/>
        <end position="348"/>
    </location>
</feature>
<dbReference type="PANTHER" id="PTHR22881">
    <property type="entry name" value="BROMODOMAIN CONTAINING PROTEIN"/>
    <property type="match status" value="1"/>
</dbReference>
<dbReference type="Proteomes" id="UP001420932">
    <property type="component" value="Unassembled WGS sequence"/>
</dbReference>
<feature type="region of interest" description="Disordered" evidence="3">
    <location>
        <begin position="67"/>
        <end position="86"/>
    </location>
</feature>
<dbReference type="SMART" id="SM00297">
    <property type="entry name" value="BROMO"/>
    <property type="match status" value="1"/>
</dbReference>
<dbReference type="PROSITE" id="PS50014">
    <property type="entry name" value="BROMODOMAIN_2"/>
    <property type="match status" value="1"/>
</dbReference>
<feature type="domain" description="Bromo" evidence="4">
    <location>
        <begin position="177"/>
        <end position="241"/>
    </location>
</feature>
<keyword evidence="1 2" id="KW-0103">Bromodomain</keyword>
<feature type="region of interest" description="Disordered" evidence="3">
    <location>
        <begin position="457"/>
        <end position="498"/>
    </location>
</feature>
<reference evidence="5 6" key="1">
    <citation type="submission" date="2024-01" db="EMBL/GenBank/DDBJ databases">
        <title>Genome assemblies of Stephania.</title>
        <authorList>
            <person name="Yang L."/>
        </authorList>
    </citation>
    <scope>NUCLEOTIDE SEQUENCE [LARGE SCALE GENOMIC DNA]</scope>
    <source>
        <strain evidence="5">YNDBR</strain>
        <tissue evidence="5">Leaf</tissue>
    </source>
</reference>
<evidence type="ECO:0000256" key="3">
    <source>
        <dbReference type="SAM" id="MobiDB-lite"/>
    </source>
</evidence>
<dbReference type="Pfam" id="PF00439">
    <property type="entry name" value="Bromodomain"/>
    <property type="match status" value="1"/>
</dbReference>
<gene>
    <name evidence="5" type="ORF">Syun_005619</name>
</gene>
<comment type="caution">
    <text evidence="5">The sequence shown here is derived from an EMBL/GenBank/DDBJ whole genome shotgun (WGS) entry which is preliminary data.</text>
</comment>
<dbReference type="EMBL" id="JBBNAF010000002">
    <property type="protein sequence ID" value="KAK9164717.1"/>
    <property type="molecule type" value="Genomic_DNA"/>
</dbReference>
<sequence length="700" mass="76393">MRTQQISVGPSRHVPSVAWWLKGQERPYSGGDGREKKLKLVLRLPSNQQNHQDSQFLNWDLYGSDSNADDGGGGSGGGDGAPKKKRKINAAARHGKVGFRIITVVVSLDKQYYQLIICSVCDGFLQLQLQGEERQQDSTLKTTVTNIGTSIDDGPDGPTLTPLPDKMLLVFILDRVQKKDTYGVFSEPVDPEEIPDYHEIVKHPMDFSTVRKKLMMTLIPKDVFLICSNAMQYNAPDTIYFRQARTMQELAKKNFENLRQDSDYEPEPELKVARRGRPPTKNLKKPLGKPLPERAGSEFFSDAALPTGGEHTGCSNSYNLRKGPLSDRFGSNDASGRTSRYSEASGSSLSEHKFVRNDDYPGSTLKGYSWKFGKRQFVIDGSRRNTYKLSHQSTSGQDPSLFTTFYAENKQLMAVGLHTELGYARSLARFAASLGPVAWKIASKKIERALPSGVKFGPGWVGENDSPDSQPPSSMASPSQMVPPQPSPLPNILSSSSSSAAAPMASPLVSSMVSSDVNKLAEEKHPNFPVLDSSRNRNLPMPNSMWPRPSFQVNQNPICNPTVNGMSGGFSANLASQMAKAVCTWPSGNNGSEASMHTQRFDMVSRNNFVHSVPAKPSESLQNIKVSGTLNGVISSTSPRATIVTPGPGSCIDHQPSWQGLPQSLLADSAPPDLNLIFHSPGSPHSGARVDSHPDLVLQL</sequence>
<dbReference type="InterPro" id="IPR001487">
    <property type="entry name" value="Bromodomain"/>
</dbReference>
<protein>
    <recommendedName>
        <fullName evidence="4">Bromo domain-containing protein</fullName>
    </recommendedName>
</protein>
<feature type="compositionally biased region" description="Basic and acidic residues" evidence="3">
    <location>
        <begin position="259"/>
        <end position="272"/>
    </location>
</feature>
<accession>A0AAP0L6J9</accession>
<evidence type="ECO:0000256" key="1">
    <source>
        <dbReference type="ARBA" id="ARBA00023117"/>
    </source>
</evidence>
<evidence type="ECO:0000259" key="4">
    <source>
        <dbReference type="PROSITE" id="PS50014"/>
    </source>
</evidence>
<dbReference type="InterPro" id="IPR051831">
    <property type="entry name" value="Bromodomain_contain_prot"/>
</dbReference>
<name>A0AAP0L6J9_9MAGN</name>
<feature type="region of interest" description="Disordered" evidence="3">
    <location>
        <begin position="259"/>
        <end position="292"/>
    </location>
</feature>
<dbReference type="PANTHER" id="PTHR22881:SF27">
    <property type="entry name" value="BROMODOMAIN CONTAINING 7_9"/>
    <property type="match status" value="1"/>
</dbReference>
<evidence type="ECO:0000313" key="5">
    <source>
        <dbReference type="EMBL" id="KAK9164717.1"/>
    </source>
</evidence>
<feature type="compositionally biased region" description="Basic residues" evidence="3">
    <location>
        <begin position="273"/>
        <end position="287"/>
    </location>
</feature>
<organism evidence="5 6">
    <name type="scientific">Stephania yunnanensis</name>
    <dbReference type="NCBI Taxonomy" id="152371"/>
    <lineage>
        <taxon>Eukaryota</taxon>
        <taxon>Viridiplantae</taxon>
        <taxon>Streptophyta</taxon>
        <taxon>Embryophyta</taxon>
        <taxon>Tracheophyta</taxon>
        <taxon>Spermatophyta</taxon>
        <taxon>Magnoliopsida</taxon>
        <taxon>Ranunculales</taxon>
        <taxon>Menispermaceae</taxon>
        <taxon>Menispermoideae</taxon>
        <taxon>Cissampelideae</taxon>
        <taxon>Stephania</taxon>
    </lineage>
</organism>
<dbReference type="AlphaFoldDB" id="A0AAP0L6J9"/>
<evidence type="ECO:0000313" key="6">
    <source>
        <dbReference type="Proteomes" id="UP001420932"/>
    </source>
</evidence>
<feature type="compositionally biased region" description="Low complexity" evidence="3">
    <location>
        <begin position="467"/>
        <end position="480"/>
    </location>
</feature>